<accession>A0A2W2GUX4</accession>
<name>A0A2W2GUX4_9ACTN</name>
<proteinExistence type="predicted"/>
<organism evidence="1 2">
    <name type="scientific">Spongiactinospora gelatinilytica</name>
    <dbReference type="NCBI Taxonomy" id="2666298"/>
    <lineage>
        <taxon>Bacteria</taxon>
        <taxon>Bacillati</taxon>
        <taxon>Actinomycetota</taxon>
        <taxon>Actinomycetes</taxon>
        <taxon>Streptosporangiales</taxon>
        <taxon>Streptosporangiaceae</taxon>
        <taxon>Spongiactinospora</taxon>
    </lineage>
</organism>
<dbReference type="RefSeq" id="WP_111168614.1">
    <property type="nucleotide sequence ID" value="NZ_POUA01000133.1"/>
</dbReference>
<evidence type="ECO:0000313" key="1">
    <source>
        <dbReference type="EMBL" id="PZG43835.1"/>
    </source>
</evidence>
<sequence>MMPEIAFSALHPEVLSALRAAGWTPGRKVATVSWVEPLARAGHVVSPLAEAVLASLGGLVIQPVAEGEPCFLNGEPFSVDPLAPGPGQRAMGTAIEAMLGGSYFPIAEWLSYSSVFLEAGGRMVACGLGWIWELGGTFEEGLELAVRAHRPLVCLHADPGLDPWP</sequence>
<evidence type="ECO:0008006" key="3">
    <source>
        <dbReference type="Google" id="ProtNLM"/>
    </source>
</evidence>
<comment type="caution">
    <text evidence="1">The sequence shown here is derived from an EMBL/GenBank/DDBJ whole genome shotgun (WGS) entry which is preliminary data.</text>
</comment>
<dbReference type="AlphaFoldDB" id="A0A2W2GUX4"/>
<dbReference type="Pfam" id="PF14433">
    <property type="entry name" value="SUKH-3"/>
    <property type="match status" value="1"/>
</dbReference>
<dbReference type="InterPro" id="IPR025850">
    <property type="entry name" value="SUKH-3"/>
</dbReference>
<protein>
    <recommendedName>
        <fullName evidence="3">SUKH-3 domain containing protein</fullName>
    </recommendedName>
</protein>
<keyword evidence="2" id="KW-1185">Reference proteome</keyword>
<gene>
    <name evidence="1" type="ORF">C1I98_17985</name>
</gene>
<dbReference type="Proteomes" id="UP000248544">
    <property type="component" value="Unassembled WGS sequence"/>
</dbReference>
<evidence type="ECO:0000313" key="2">
    <source>
        <dbReference type="Proteomes" id="UP000248544"/>
    </source>
</evidence>
<dbReference type="EMBL" id="POUA01000133">
    <property type="protein sequence ID" value="PZG43835.1"/>
    <property type="molecule type" value="Genomic_DNA"/>
</dbReference>
<reference evidence="1 2" key="1">
    <citation type="submission" date="2018-01" db="EMBL/GenBank/DDBJ databases">
        <title>Draft genome sequence of Sphaerisporangium sp. 7K107.</title>
        <authorList>
            <person name="Sahin N."/>
            <person name="Saygin H."/>
            <person name="Ay H."/>
        </authorList>
    </citation>
    <scope>NUCLEOTIDE SEQUENCE [LARGE SCALE GENOMIC DNA]</scope>
    <source>
        <strain evidence="1 2">7K107</strain>
    </source>
</reference>